<evidence type="ECO:0000313" key="3">
    <source>
        <dbReference type="EMBL" id="CBH40421.1"/>
    </source>
</evidence>
<evidence type="ECO:0000256" key="1">
    <source>
        <dbReference type="ARBA" id="ARBA00022722"/>
    </source>
</evidence>
<dbReference type="RefSeq" id="WP_013021846.1">
    <property type="nucleotide sequence ID" value="NC_013948.1"/>
</dbReference>
<dbReference type="eggNOG" id="COG2356">
    <property type="taxonomic scope" value="Bacteria"/>
</dbReference>
<dbReference type="PANTHER" id="PTHR33607:SF2">
    <property type="entry name" value="ENDONUCLEASE-1"/>
    <property type="match status" value="1"/>
</dbReference>
<proteinExistence type="predicted"/>
<evidence type="ECO:0000313" key="4">
    <source>
        <dbReference type="Proteomes" id="UP000006902"/>
    </source>
</evidence>
<dbReference type="Pfam" id="PF04231">
    <property type="entry name" value="Endonuclease_1"/>
    <property type="match status" value="1"/>
</dbReference>
<dbReference type="KEGG" id="mal:MAGa1920"/>
<accession>D3VPQ0</accession>
<dbReference type="SUPFAM" id="SSF54060">
    <property type="entry name" value="His-Me finger endonucleases"/>
    <property type="match status" value="1"/>
</dbReference>
<dbReference type="InterPro" id="IPR044925">
    <property type="entry name" value="His-Me_finger_sf"/>
</dbReference>
<dbReference type="EMBL" id="FP671138">
    <property type="protein sequence ID" value="CBH40421.1"/>
    <property type="molecule type" value="Genomic_DNA"/>
</dbReference>
<dbReference type="GO" id="GO:0016787">
    <property type="term" value="F:hydrolase activity"/>
    <property type="evidence" value="ECO:0007669"/>
    <property type="project" value="UniProtKB-KW"/>
</dbReference>
<dbReference type="PROSITE" id="PS51257">
    <property type="entry name" value="PROKAR_LIPOPROTEIN"/>
    <property type="match status" value="1"/>
</dbReference>
<name>D3VPQ0_MYCAA</name>
<dbReference type="GO" id="GO:0004518">
    <property type="term" value="F:nuclease activity"/>
    <property type="evidence" value="ECO:0007669"/>
    <property type="project" value="UniProtKB-KW"/>
</dbReference>
<organism evidence="3 4">
    <name type="scientific">Mycoplasmopsis agalactiae</name>
    <name type="common">Mycoplasma agalactiae</name>
    <dbReference type="NCBI Taxonomy" id="2110"/>
    <lineage>
        <taxon>Bacteria</taxon>
        <taxon>Bacillati</taxon>
        <taxon>Mycoplasmatota</taxon>
        <taxon>Mycoplasmoidales</taxon>
        <taxon>Metamycoplasmataceae</taxon>
        <taxon>Mycoplasmopsis</taxon>
    </lineage>
</organism>
<keyword evidence="2" id="KW-0378">Hydrolase</keyword>
<sequence>MNNKLAKHKFLNSIGALSISVFPLTVLSATGCNNKNEAKESNEYKLPEKAFYAQNDYYKALEGLNGVELYKALIANQHKYISGIKPYSYLKNIYMDAFKDLYYENDKSLLDIYSENPKDKDPYNYAFGNFGSSAKTEGTGFNREHLVPQSWFKKEKLARQDAHHVWPTDILVNNKRDNYPFGTVTDSKFTSKNGTKINNSFAEPINEFKGDIARAYLYFALTHASRVGLHSQGREVFAFTNDKPLVNKYFETYVKWAKDDKISLFDIVRNNEIAKHQGGLRNPFSDYPELIDLLINPNKKVFVNKGILKTDIEI</sequence>
<dbReference type="AlphaFoldDB" id="D3VPQ0"/>
<keyword evidence="1" id="KW-0540">Nuclease</keyword>
<dbReference type="InterPro" id="IPR007346">
    <property type="entry name" value="Endonuclease-I"/>
</dbReference>
<reference evidence="4" key="1">
    <citation type="journal article" date="2010" name="BMC Genomics">
        <title>Comparative genomic and proteomic analyses of two Mycoplasma agalactiae strains: clues to the macro- and micro-events that are shaping mycoplasma diversity.</title>
        <authorList>
            <person name="Nouvel L.X."/>
            <person name="Sirand-Pugnet P."/>
            <person name="Marenda M.S."/>
            <person name="Sagne E."/>
            <person name="Barbe V."/>
            <person name="Mangenot S."/>
            <person name="Schenowitz C."/>
            <person name="Jacob D."/>
            <person name="Barre A."/>
            <person name="Claverol S."/>
            <person name="Blanchard A."/>
            <person name="Citti C."/>
        </authorList>
    </citation>
    <scope>NUCLEOTIDE SEQUENCE [LARGE SCALE GENOMIC DNA]</scope>
    <source>
        <strain evidence="4">5632</strain>
    </source>
</reference>
<dbReference type="PANTHER" id="PTHR33607">
    <property type="entry name" value="ENDONUCLEASE-1"/>
    <property type="match status" value="1"/>
</dbReference>
<protein>
    <submittedName>
        <fullName evidence="3">Ribonuclease</fullName>
    </submittedName>
</protein>
<gene>
    <name evidence="3" type="primary">bsn</name>
    <name evidence="3" type="ordered locus">MAGa1920</name>
</gene>
<evidence type="ECO:0000256" key="2">
    <source>
        <dbReference type="ARBA" id="ARBA00022801"/>
    </source>
</evidence>
<dbReference type="Proteomes" id="UP000006902">
    <property type="component" value="Chromosome"/>
</dbReference>